<proteinExistence type="predicted"/>
<feature type="transmembrane region" description="Helical" evidence="1">
    <location>
        <begin position="146"/>
        <end position="164"/>
    </location>
</feature>
<name>A0A2U2N1L4_9GAMM</name>
<evidence type="ECO:0000313" key="2">
    <source>
        <dbReference type="EMBL" id="PWG63115.1"/>
    </source>
</evidence>
<gene>
    <name evidence="2" type="ORF">DEM34_09700</name>
</gene>
<keyword evidence="3" id="KW-1185">Reference proteome</keyword>
<dbReference type="EMBL" id="QFFI01000013">
    <property type="protein sequence ID" value="PWG63115.1"/>
    <property type="molecule type" value="Genomic_DNA"/>
</dbReference>
<protein>
    <submittedName>
        <fullName evidence="2">Uncharacterized protein</fullName>
    </submittedName>
</protein>
<comment type="caution">
    <text evidence="2">The sequence shown here is derived from an EMBL/GenBank/DDBJ whole genome shotgun (WGS) entry which is preliminary data.</text>
</comment>
<keyword evidence="1" id="KW-0472">Membrane</keyword>
<keyword evidence="1" id="KW-1133">Transmembrane helix</keyword>
<feature type="transmembrane region" description="Helical" evidence="1">
    <location>
        <begin position="51"/>
        <end position="79"/>
    </location>
</feature>
<evidence type="ECO:0000256" key="1">
    <source>
        <dbReference type="SAM" id="Phobius"/>
    </source>
</evidence>
<organism evidence="2 3">
    <name type="scientific">Sediminicurvatus halobius</name>
    <dbReference type="NCBI Taxonomy" id="2182432"/>
    <lineage>
        <taxon>Bacteria</taxon>
        <taxon>Pseudomonadati</taxon>
        <taxon>Pseudomonadota</taxon>
        <taxon>Gammaproteobacteria</taxon>
        <taxon>Chromatiales</taxon>
        <taxon>Ectothiorhodospiraceae</taxon>
        <taxon>Sediminicurvatus</taxon>
    </lineage>
</organism>
<keyword evidence="1" id="KW-0812">Transmembrane</keyword>
<accession>A0A2U2N1L4</accession>
<dbReference type="AlphaFoldDB" id="A0A2U2N1L4"/>
<sequence length="226" mass="24155">MRNDRRTATILLVALAIYTAAMVTLGVFLDAGVRSRIFAESGPFETASEWFWFALAVACLWLLRATPRGGIALGLAALLAGLREAEMHKALTADSIFKTNYYLDSAAPLWEKALGGAVALGAIGLVVYLGVRAWRLLLREGNWRTPWGLVVAVGALALPVLKVIDRAPALLVQHFGLALPAAIKDVMGSVEEGVEMALPLLFLAALRMATANQPAPATRHAVTGDR</sequence>
<evidence type="ECO:0000313" key="3">
    <source>
        <dbReference type="Proteomes" id="UP000245474"/>
    </source>
</evidence>
<reference evidence="2 3" key="1">
    <citation type="submission" date="2018-05" db="EMBL/GenBank/DDBJ databases">
        <title>Spiribacter halobius sp. nov., a moderately halophilic bacterium isolated from marine solar saltern.</title>
        <authorList>
            <person name="Zheng W.-S."/>
            <person name="Lu D.-C."/>
            <person name="Du Z.-J."/>
        </authorList>
    </citation>
    <scope>NUCLEOTIDE SEQUENCE [LARGE SCALE GENOMIC DNA]</scope>
    <source>
        <strain evidence="2 3">E85</strain>
    </source>
</reference>
<feature type="transmembrane region" description="Helical" evidence="1">
    <location>
        <begin position="113"/>
        <end position="134"/>
    </location>
</feature>
<dbReference type="OrthoDB" id="9801622at2"/>
<dbReference type="RefSeq" id="WP_109678615.1">
    <property type="nucleotide sequence ID" value="NZ_CP086615.1"/>
</dbReference>
<dbReference type="Proteomes" id="UP000245474">
    <property type="component" value="Unassembled WGS sequence"/>
</dbReference>